<dbReference type="AlphaFoldDB" id="A0AAV7VCQ3"/>
<comment type="caution">
    <text evidence="1">The sequence shown here is derived from an EMBL/GenBank/DDBJ whole genome shotgun (WGS) entry which is preliminary data.</text>
</comment>
<dbReference type="EMBL" id="JANPWB010000003">
    <property type="protein sequence ID" value="KAJ1198385.1"/>
    <property type="molecule type" value="Genomic_DNA"/>
</dbReference>
<name>A0AAV7VCQ3_PLEWA</name>
<dbReference type="Proteomes" id="UP001066276">
    <property type="component" value="Chromosome 2_1"/>
</dbReference>
<evidence type="ECO:0000313" key="1">
    <source>
        <dbReference type="EMBL" id="KAJ1198385.1"/>
    </source>
</evidence>
<sequence length="205" mass="22965">MPKGKAQLRSYFSTYLDNNKGWISSQRVLVATAKATIRGQLMRDAAITNTWRLSQQNDLEGEDAALTCQYTAEPSSFVSCRLERAQIDLNALFISKAEYALQWFKGHHYEQGEKACHLLVTQLRQQEAALAIPAIWAVGSTIAPHSQDTVFKLANFYWALYTSEEEDPTRLATFLDGAHIPSLDEDSRNLLEGEISKVEDSAGHL</sequence>
<evidence type="ECO:0000313" key="2">
    <source>
        <dbReference type="Proteomes" id="UP001066276"/>
    </source>
</evidence>
<proteinExistence type="predicted"/>
<organism evidence="1 2">
    <name type="scientific">Pleurodeles waltl</name>
    <name type="common">Iberian ribbed newt</name>
    <dbReference type="NCBI Taxonomy" id="8319"/>
    <lineage>
        <taxon>Eukaryota</taxon>
        <taxon>Metazoa</taxon>
        <taxon>Chordata</taxon>
        <taxon>Craniata</taxon>
        <taxon>Vertebrata</taxon>
        <taxon>Euteleostomi</taxon>
        <taxon>Amphibia</taxon>
        <taxon>Batrachia</taxon>
        <taxon>Caudata</taxon>
        <taxon>Salamandroidea</taxon>
        <taxon>Salamandridae</taxon>
        <taxon>Pleurodelinae</taxon>
        <taxon>Pleurodeles</taxon>
    </lineage>
</organism>
<protein>
    <submittedName>
        <fullName evidence="1">Uncharacterized protein</fullName>
    </submittedName>
</protein>
<keyword evidence="2" id="KW-1185">Reference proteome</keyword>
<gene>
    <name evidence="1" type="ORF">NDU88_002226</name>
</gene>
<accession>A0AAV7VCQ3</accession>
<reference evidence="1" key="1">
    <citation type="journal article" date="2022" name="bioRxiv">
        <title>Sequencing and chromosome-scale assembly of the giantPleurodeles waltlgenome.</title>
        <authorList>
            <person name="Brown T."/>
            <person name="Elewa A."/>
            <person name="Iarovenko S."/>
            <person name="Subramanian E."/>
            <person name="Araus A.J."/>
            <person name="Petzold A."/>
            <person name="Susuki M."/>
            <person name="Suzuki K.-i.T."/>
            <person name="Hayashi T."/>
            <person name="Toyoda A."/>
            <person name="Oliveira C."/>
            <person name="Osipova E."/>
            <person name="Leigh N.D."/>
            <person name="Simon A."/>
            <person name="Yun M.H."/>
        </authorList>
    </citation>
    <scope>NUCLEOTIDE SEQUENCE</scope>
    <source>
        <strain evidence="1">20211129_DDA</strain>
        <tissue evidence="1">Liver</tissue>
    </source>
</reference>